<dbReference type="PROSITE" id="PS51257">
    <property type="entry name" value="PROKAR_LIPOPROTEIN"/>
    <property type="match status" value="1"/>
</dbReference>
<gene>
    <name evidence="1" type="ORF">OCK74_06415</name>
</gene>
<accession>A0A9X2XUI6</accession>
<evidence type="ECO:0000313" key="1">
    <source>
        <dbReference type="EMBL" id="MCU7548742.1"/>
    </source>
</evidence>
<keyword evidence="1" id="KW-0449">Lipoprotein</keyword>
<dbReference type="InterPro" id="IPR011990">
    <property type="entry name" value="TPR-like_helical_dom_sf"/>
</dbReference>
<reference evidence="1" key="1">
    <citation type="submission" date="2022-09" db="EMBL/GenBank/DDBJ databases">
        <authorList>
            <person name="Yuan C."/>
            <person name="Ke Z."/>
        </authorList>
    </citation>
    <scope>NUCLEOTIDE SEQUENCE</scope>
    <source>
        <strain evidence="1">LB-8</strain>
    </source>
</reference>
<sequence>MKNMKKLIIYISFSLMAVVLFSGCKKSDFSENYYNPEKAVTADVPSLYAGLFKNETILPRYWNLYTFQVPVLGTYTQIAGYTNGSGVYEQPNNYTGDRWNDFYKNVMARYREIEKHYNALTSADDKEGYKLFLETAQVFVYDQATQIVDMWGDIPFSTAGGLNAEGKIILPGYDNGESLYNTALTELKRISDYLATVTPNNFYLSQLKSTDYVNSGDLLKWRKYTNSVLLRLAMRISYKDEAKAKSIVQGLLANPTQYPLAEDVLDKITIQPNSPTSSLAPADQKEIWNGFDVIPYPGAKMVNEIMVPTNDPRLPVYFTTNKNGVYNGVANTLTEAQVAEGATNFIFSRWDSTTFTYNHLLPGILVTPAEVNLLKAEAFERWGGGSAKDAYEKGIRLSIAFWYGINNISDRVEDKVEPPTEAAIMAYLAKPLVAYGTDNLNKIATQKWINFTIMQAQIAWSEIRRTKLPVLSFPNDPTSVAAPNPPTRLLYPSAERTLNTANYNAVKDKDNTTTKLFWDVR</sequence>
<dbReference type="Proteomes" id="UP001155483">
    <property type="component" value="Unassembled WGS sequence"/>
</dbReference>
<dbReference type="Gene3D" id="1.25.40.390">
    <property type="match status" value="1"/>
</dbReference>
<comment type="caution">
    <text evidence="1">The sequence shown here is derived from an EMBL/GenBank/DDBJ whole genome shotgun (WGS) entry which is preliminary data.</text>
</comment>
<evidence type="ECO:0000313" key="2">
    <source>
        <dbReference type="Proteomes" id="UP001155483"/>
    </source>
</evidence>
<name>A0A9X2XUI6_9BACT</name>
<dbReference type="EMBL" id="JAOTIF010000002">
    <property type="protein sequence ID" value="MCU7548742.1"/>
    <property type="molecule type" value="Genomic_DNA"/>
</dbReference>
<organism evidence="1 2">
    <name type="scientific">Paraflavisolibacter caeni</name>
    <dbReference type="NCBI Taxonomy" id="2982496"/>
    <lineage>
        <taxon>Bacteria</taxon>
        <taxon>Pseudomonadati</taxon>
        <taxon>Bacteroidota</taxon>
        <taxon>Chitinophagia</taxon>
        <taxon>Chitinophagales</taxon>
        <taxon>Chitinophagaceae</taxon>
        <taxon>Paraflavisolibacter</taxon>
    </lineage>
</organism>
<reference evidence="1" key="2">
    <citation type="submission" date="2023-04" db="EMBL/GenBank/DDBJ databases">
        <title>Paracnuella aquatica gen. nov., sp. nov., a member of the family Chitinophagaceae isolated from a hot spring.</title>
        <authorList>
            <person name="Wang C."/>
        </authorList>
    </citation>
    <scope>NUCLEOTIDE SEQUENCE</scope>
    <source>
        <strain evidence="1">LB-8</strain>
    </source>
</reference>
<dbReference type="SUPFAM" id="SSF48452">
    <property type="entry name" value="TPR-like"/>
    <property type="match status" value="1"/>
</dbReference>
<dbReference type="RefSeq" id="WP_279296185.1">
    <property type="nucleotide sequence ID" value="NZ_JAOTIF010000002.1"/>
</dbReference>
<dbReference type="Pfam" id="PF12771">
    <property type="entry name" value="SusD-like_2"/>
    <property type="match status" value="1"/>
</dbReference>
<dbReference type="AlphaFoldDB" id="A0A9X2XUI6"/>
<dbReference type="InterPro" id="IPR041662">
    <property type="entry name" value="SusD-like_2"/>
</dbReference>
<proteinExistence type="predicted"/>
<protein>
    <submittedName>
        <fullName evidence="1">SusD/RagB family nutrient-binding outer membrane lipoprotein</fullName>
    </submittedName>
</protein>
<keyword evidence="2" id="KW-1185">Reference proteome</keyword>